<dbReference type="InterPro" id="IPR010982">
    <property type="entry name" value="Lambda_DNA-bd_dom_sf"/>
</dbReference>
<organism evidence="1 2">
    <name type="scientific">Athelia psychrophila</name>
    <dbReference type="NCBI Taxonomy" id="1759441"/>
    <lineage>
        <taxon>Eukaryota</taxon>
        <taxon>Fungi</taxon>
        <taxon>Dikarya</taxon>
        <taxon>Basidiomycota</taxon>
        <taxon>Agaricomycotina</taxon>
        <taxon>Agaricomycetes</taxon>
        <taxon>Agaricomycetidae</taxon>
        <taxon>Atheliales</taxon>
        <taxon>Atheliaceae</taxon>
        <taxon>Athelia</taxon>
    </lineage>
</organism>
<dbReference type="SUPFAM" id="SSF47413">
    <property type="entry name" value="lambda repressor-like DNA-binding domains"/>
    <property type="match status" value="1"/>
</dbReference>
<gene>
    <name evidence="1" type="ORF">FIBSPDRAFT_847221</name>
</gene>
<reference evidence="1 2" key="1">
    <citation type="journal article" date="2016" name="Mol. Biol. Evol.">
        <title>Comparative Genomics of Early-Diverging Mushroom-Forming Fungi Provides Insights into the Origins of Lignocellulose Decay Capabilities.</title>
        <authorList>
            <person name="Nagy L.G."/>
            <person name="Riley R."/>
            <person name="Tritt A."/>
            <person name="Adam C."/>
            <person name="Daum C."/>
            <person name="Floudas D."/>
            <person name="Sun H."/>
            <person name="Yadav J.S."/>
            <person name="Pangilinan J."/>
            <person name="Larsson K.H."/>
            <person name="Matsuura K."/>
            <person name="Barry K."/>
            <person name="Labutti K."/>
            <person name="Kuo R."/>
            <person name="Ohm R.A."/>
            <person name="Bhattacharya S.S."/>
            <person name="Shirouzu T."/>
            <person name="Yoshinaga Y."/>
            <person name="Martin F.M."/>
            <person name="Grigoriev I.V."/>
            <person name="Hibbett D.S."/>
        </authorList>
    </citation>
    <scope>NUCLEOTIDE SEQUENCE [LARGE SCALE GENOMIC DNA]</scope>
    <source>
        <strain evidence="1 2">CBS 109695</strain>
    </source>
</reference>
<dbReference type="EMBL" id="KV417481">
    <property type="protein sequence ID" value="KZP34078.1"/>
    <property type="molecule type" value="Genomic_DNA"/>
</dbReference>
<evidence type="ECO:0000313" key="2">
    <source>
        <dbReference type="Proteomes" id="UP000076532"/>
    </source>
</evidence>
<evidence type="ECO:0008006" key="3">
    <source>
        <dbReference type="Google" id="ProtNLM"/>
    </source>
</evidence>
<evidence type="ECO:0000313" key="1">
    <source>
        <dbReference type="EMBL" id="KZP34078.1"/>
    </source>
</evidence>
<proteinExistence type="predicted"/>
<dbReference type="AlphaFoldDB" id="A0A166WT06"/>
<keyword evidence="2" id="KW-1185">Reference proteome</keyword>
<dbReference type="OrthoDB" id="3226546at2759"/>
<dbReference type="GO" id="GO:0003677">
    <property type="term" value="F:DNA binding"/>
    <property type="evidence" value="ECO:0007669"/>
    <property type="project" value="InterPro"/>
</dbReference>
<sequence length="70" mass="7442">MALTQCSALNAAMTKTKQSYSDIAAKTGMSEPHIIAICTGTQDAKPDEYNALAVALDIKSPIPHNKDHKA</sequence>
<name>A0A166WT06_9AGAM</name>
<dbReference type="Proteomes" id="UP000076532">
    <property type="component" value="Unassembled WGS sequence"/>
</dbReference>
<protein>
    <recommendedName>
        <fullName evidence="3">HTH cro/C1-type domain-containing protein</fullName>
    </recommendedName>
</protein>
<accession>A0A166WT06</accession>
<dbReference type="Gene3D" id="1.10.260.40">
    <property type="entry name" value="lambda repressor-like DNA-binding domains"/>
    <property type="match status" value="1"/>
</dbReference>